<dbReference type="GO" id="GO:0003700">
    <property type="term" value="F:DNA-binding transcription factor activity"/>
    <property type="evidence" value="ECO:0007669"/>
    <property type="project" value="InterPro"/>
</dbReference>
<reference evidence="5 6" key="1">
    <citation type="journal article" date="2015" name="Int. J. Syst. Evol. Microbiol.">
        <title>Erythrobacter atlanticus sp. nov., a bacterium from ocean sediment able to degrade polycyclic aromatic hydrocarbons.</title>
        <authorList>
            <person name="Zhuang L."/>
            <person name="Liu Y."/>
            <person name="Wang L."/>
            <person name="Wang W."/>
            <person name="Shao Z."/>
        </authorList>
    </citation>
    <scope>NUCLEOTIDE SEQUENCE [LARGE SCALE GENOMIC DNA]</scope>
    <source>
        <strain evidence="6">s21-N3</strain>
    </source>
</reference>
<dbReference type="SUPFAM" id="SSF46955">
    <property type="entry name" value="Putative DNA-binding domain"/>
    <property type="match status" value="1"/>
</dbReference>
<dbReference type="PANTHER" id="PTHR30204">
    <property type="entry name" value="REDOX-CYCLING DRUG-SENSING TRANSCRIPTIONAL ACTIVATOR SOXR"/>
    <property type="match status" value="1"/>
</dbReference>
<dbReference type="EMBL" id="CP011310">
    <property type="protein sequence ID" value="AKQ41593.1"/>
    <property type="molecule type" value="Genomic_DNA"/>
</dbReference>
<protein>
    <submittedName>
        <fullName evidence="5">MerR family transcriptional regulator</fullName>
    </submittedName>
</protein>
<sequence length="137" mass="15012">MLIGGIAKATGTKVNTIRFYEDIGLMPEAARTAAGQRTYKEQDVERLSFIRHARKLGFSIDETRSLLSVKARPYQSCDEAGDIAMRHLRAVDERISQLQALRSELRSVVAACTGGEVSECKIIETLSRNPAASSAGR</sequence>
<dbReference type="OrthoDB" id="9802944at2"/>
<keyword evidence="1" id="KW-0805">Transcription regulation</keyword>
<evidence type="ECO:0000259" key="4">
    <source>
        <dbReference type="PROSITE" id="PS50937"/>
    </source>
</evidence>
<dbReference type="PROSITE" id="PS50937">
    <property type="entry name" value="HTH_MERR_2"/>
    <property type="match status" value="1"/>
</dbReference>
<dbReference type="CDD" id="cd04785">
    <property type="entry name" value="HTH_CadR-PbrR-like"/>
    <property type="match status" value="1"/>
</dbReference>
<evidence type="ECO:0000256" key="3">
    <source>
        <dbReference type="ARBA" id="ARBA00023163"/>
    </source>
</evidence>
<feature type="domain" description="HTH merR-type" evidence="4">
    <location>
        <begin position="1"/>
        <end position="69"/>
    </location>
</feature>
<proteinExistence type="predicted"/>
<dbReference type="KEGG" id="ery:CP97_05450"/>
<evidence type="ECO:0000313" key="6">
    <source>
        <dbReference type="Proteomes" id="UP000059113"/>
    </source>
</evidence>
<dbReference type="Gene3D" id="1.10.1660.10">
    <property type="match status" value="1"/>
</dbReference>
<dbReference type="STRING" id="1648404.CP97_05450"/>
<dbReference type="SMART" id="SM00422">
    <property type="entry name" value="HTH_MERR"/>
    <property type="match status" value="1"/>
</dbReference>
<accession>A0A0H4VWY5</accession>
<evidence type="ECO:0000256" key="1">
    <source>
        <dbReference type="ARBA" id="ARBA00023015"/>
    </source>
</evidence>
<dbReference type="Pfam" id="PF09278">
    <property type="entry name" value="MerR-DNA-bind"/>
    <property type="match status" value="1"/>
</dbReference>
<dbReference type="Pfam" id="PF00376">
    <property type="entry name" value="MerR"/>
    <property type="match status" value="1"/>
</dbReference>
<reference evidence="6" key="2">
    <citation type="submission" date="2015-04" db="EMBL/GenBank/DDBJ databases">
        <title>The complete genome sequence of Erythrobacter sp. s21-N3.</title>
        <authorList>
            <person name="Zhuang L."/>
            <person name="Liu Y."/>
            <person name="Shao Z."/>
        </authorList>
    </citation>
    <scope>NUCLEOTIDE SEQUENCE [LARGE SCALE GENOMIC DNA]</scope>
    <source>
        <strain evidence="6">s21-N3</strain>
    </source>
</reference>
<dbReference type="InterPro" id="IPR009061">
    <property type="entry name" value="DNA-bd_dom_put_sf"/>
</dbReference>
<dbReference type="PATRIC" id="fig|1648404.4.peg.1137"/>
<dbReference type="GO" id="GO:0003677">
    <property type="term" value="F:DNA binding"/>
    <property type="evidence" value="ECO:0007669"/>
    <property type="project" value="UniProtKB-KW"/>
</dbReference>
<dbReference type="PRINTS" id="PR00040">
    <property type="entry name" value="HTHMERR"/>
</dbReference>
<keyword evidence="3" id="KW-0804">Transcription</keyword>
<dbReference type="Proteomes" id="UP000059113">
    <property type="component" value="Chromosome"/>
</dbReference>
<evidence type="ECO:0000256" key="2">
    <source>
        <dbReference type="ARBA" id="ARBA00023125"/>
    </source>
</evidence>
<dbReference type="InterPro" id="IPR047057">
    <property type="entry name" value="MerR_fam"/>
</dbReference>
<evidence type="ECO:0000313" key="5">
    <source>
        <dbReference type="EMBL" id="AKQ41593.1"/>
    </source>
</evidence>
<name>A0A0H4VWY5_9SPHN</name>
<dbReference type="RefSeq" id="WP_048885107.1">
    <property type="nucleotide sequence ID" value="NZ_CP011310.1"/>
</dbReference>
<keyword evidence="6" id="KW-1185">Reference proteome</keyword>
<keyword evidence="2" id="KW-0238">DNA-binding</keyword>
<gene>
    <name evidence="5" type="ORF">CP97_05450</name>
</gene>
<dbReference type="AlphaFoldDB" id="A0A0H4VWY5"/>
<dbReference type="PANTHER" id="PTHR30204:SF92">
    <property type="entry name" value="HTH-TYPE TRANSCRIPTIONAL REGULATOR ZNTR"/>
    <property type="match status" value="1"/>
</dbReference>
<organism evidence="5 6">
    <name type="scientific">Aurantiacibacter atlanticus</name>
    <dbReference type="NCBI Taxonomy" id="1648404"/>
    <lineage>
        <taxon>Bacteria</taxon>
        <taxon>Pseudomonadati</taxon>
        <taxon>Pseudomonadota</taxon>
        <taxon>Alphaproteobacteria</taxon>
        <taxon>Sphingomonadales</taxon>
        <taxon>Erythrobacteraceae</taxon>
        <taxon>Aurantiacibacter</taxon>
    </lineage>
</organism>
<dbReference type="InterPro" id="IPR015358">
    <property type="entry name" value="Tscrpt_reg_MerR_DNA-bd"/>
</dbReference>
<dbReference type="InterPro" id="IPR000551">
    <property type="entry name" value="MerR-type_HTH_dom"/>
</dbReference>